<dbReference type="SUPFAM" id="SSF55658">
    <property type="entry name" value="L9 N-domain-like"/>
    <property type="match status" value="1"/>
</dbReference>
<evidence type="ECO:0000256" key="2">
    <source>
        <dbReference type="ARBA" id="ARBA00022730"/>
    </source>
</evidence>
<dbReference type="PANTHER" id="PTHR21368">
    <property type="entry name" value="50S RIBOSOMAL PROTEIN L9"/>
    <property type="match status" value="1"/>
</dbReference>
<dbReference type="GO" id="GO:0003735">
    <property type="term" value="F:structural constituent of ribosome"/>
    <property type="evidence" value="ECO:0007669"/>
    <property type="project" value="InterPro"/>
</dbReference>
<dbReference type="KEGG" id="acan:ACA1_218650"/>
<dbReference type="STRING" id="1257118.L8GSW4"/>
<accession>L8GSW4</accession>
<feature type="domain" description="Ribosomal protein L9" evidence="8">
    <location>
        <begin position="48"/>
        <end position="75"/>
    </location>
</feature>
<feature type="region of interest" description="Disordered" evidence="7">
    <location>
        <begin position="1"/>
        <end position="34"/>
    </location>
</feature>
<dbReference type="InterPro" id="IPR036791">
    <property type="entry name" value="Ribosomal_bL9_C_sf"/>
</dbReference>
<dbReference type="OrthoDB" id="5555409at2759"/>
<keyword evidence="10" id="KW-1185">Reference proteome</keyword>
<dbReference type="GeneID" id="14915724"/>
<dbReference type="HAMAP" id="MF_00503">
    <property type="entry name" value="Ribosomal_bL9"/>
    <property type="match status" value="1"/>
</dbReference>
<dbReference type="Gene3D" id="3.10.430.100">
    <property type="entry name" value="Ribosomal protein L9, C-terminal domain"/>
    <property type="match status" value="1"/>
</dbReference>
<dbReference type="Proteomes" id="UP000011083">
    <property type="component" value="Unassembled WGS sequence"/>
</dbReference>
<dbReference type="VEuPathDB" id="AmoebaDB:ACA1_218650"/>
<dbReference type="Gene3D" id="3.40.5.10">
    <property type="entry name" value="Ribosomal protein L9, N-terminal domain"/>
    <property type="match status" value="1"/>
</dbReference>
<keyword evidence="5" id="KW-0687">Ribonucleoprotein</keyword>
<dbReference type="SMR" id="L8GSW4"/>
<comment type="similarity">
    <text evidence="1">Belongs to the bacterial ribosomal protein bL9 family.</text>
</comment>
<dbReference type="GO" id="GO:0006412">
    <property type="term" value="P:translation"/>
    <property type="evidence" value="ECO:0007669"/>
    <property type="project" value="InterPro"/>
</dbReference>
<dbReference type="SUPFAM" id="SSF55653">
    <property type="entry name" value="Ribosomal protein L9 C-domain"/>
    <property type="match status" value="1"/>
</dbReference>
<gene>
    <name evidence="9" type="ORF">ACA1_218650</name>
</gene>
<feature type="compositionally biased region" description="Low complexity" evidence="7">
    <location>
        <begin position="1"/>
        <end position="28"/>
    </location>
</feature>
<evidence type="ECO:0000259" key="8">
    <source>
        <dbReference type="PROSITE" id="PS00651"/>
    </source>
</evidence>
<dbReference type="InterPro" id="IPR020069">
    <property type="entry name" value="Ribosomal_bL9_C"/>
</dbReference>
<evidence type="ECO:0000256" key="4">
    <source>
        <dbReference type="ARBA" id="ARBA00022980"/>
    </source>
</evidence>
<dbReference type="GO" id="GO:1990904">
    <property type="term" value="C:ribonucleoprotein complex"/>
    <property type="evidence" value="ECO:0007669"/>
    <property type="project" value="UniProtKB-KW"/>
</dbReference>
<evidence type="ECO:0000313" key="10">
    <source>
        <dbReference type="Proteomes" id="UP000011083"/>
    </source>
</evidence>
<dbReference type="EMBL" id="KB008036">
    <property type="protein sequence ID" value="ELR15211.1"/>
    <property type="molecule type" value="Genomic_DNA"/>
</dbReference>
<proteinExistence type="inferred from homology"/>
<organism evidence="9 10">
    <name type="scientific">Acanthamoeba castellanii (strain ATCC 30010 / Neff)</name>
    <dbReference type="NCBI Taxonomy" id="1257118"/>
    <lineage>
        <taxon>Eukaryota</taxon>
        <taxon>Amoebozoa</taxon>
        <taxon>Discosea</taxon>
        <taxon>Longamoebia</taxon>
        <taxon>Centramoebida</taxon>
        <taxon>Acanthamoebidae</taxon>
        <taxon>Acanthamoeba</taxon>
    </lineage>
</organism>
<evidence type="ECO:0000256" key="7">
    <source>
        <dbReference type="SAM" id="MobiDB-lite"/>
    </source>
</evidence>
<keyword evidence="3" id="KW-0694">RNA-binding</keyword>
<sequence>MRGYATKKTAAPAKAKPKSKASGPQKSNKPVKNKKIKIVLTSDVPSVGVKGEDVEVAKGFARNYLFPQKLAVYCTEENLKLYEADRANIDYEKRQKLQELAKAKKRLSKVEVLMKRQIIQVQPEQILHAPVTADNIVEKLWLQHKIQLAKDQLDLEAPISQLGTFSVPVKLEDIDVPLKVRVQAR</sequence>
<dbReference type="PROSITE" id="PS00651">
    <property type="entry name" value="RIBOSOMAL_L9"/>
    <property type="match status" value="1"/>
</dbReference>
<keyword evidence="2" id="KW-0699">rRNA-binding</keyword>
<evidence type="ECO:0000256" key="1">
    <source>
        <dbReference type="ARBA" id="ARBA00010605"/>
    </source>
</evidence>
<dbReference type="NCBIfam" id="TIGR00158">
    <property type="entry name" value="L9"/>
    <property type="match status" value="1"/>
</dbReference>
<evidence type="ECO:0000256" key="5">
    <source>
        <dbReference type="ARBA" id="ARBA00023274"/>
    </source>
</evidence>
<evidence type="ECO:0000256" key="3">
    <source>
        <dbReference type="ARBA" id="ARBA00022884"/>
    </source>
</evidence>
<evidence type="ECO:0000313" key="9">
    <source>
        <dbReference type="EMBL" id="ELR15211.1"/>
    </source>
</evidence>
<dbReference type="InterPro" id="IPR009027">
    <property type="entry name" value="Ribosomal_bL9/RNase_H1_N"/>
</dbReference>
<name>L8GSW4_ACACF</name>
<dbReference type="InterPro" id="IPR020070">
    <property type="entry name" value="Ribosomal_bL9_N"/>
</dbReference>
<reference evidence="9 10" key="1">
    <citation type="journal article" date="2013" name="Genome Biol.">
        <title>Genome of Acanthamoeba castellanii highlights extensive lateral gene transfer and early evolution of tyrosine kinase signaling.</title>
        <authorList>
            <person name="Clarke M."/>
            <person name="Lohan A.J."/>
            <person name="Liu B."/>
            <person name="Lagkouvardos I."/>
            <person name="Roy S."/>
            <person name="Zafar N."/>
            <person name="Bertelli C."/>
            <person name="Schilde C."/>
            <person name="Kianianmomeni A."/>
            <person name="Burglin T.R."/>
            <person name="Frech C."/>
            <person name="Turcotte B."/>
            <person name="Kopec K.O."/>
            <person name="Synnott J.M."/>
            <person name="Choo C."/>
            <person name="Paponov I."/>
            <person name="Finkler A."/>
            <person name="Soon Heng Tan C."/>
            <person name="Hutchins A.P."/>
            <person name="Weinmeier T."/>
            <person name="Rattei T."/>
            <person name="Chu J.S."/>
            <person name="Gimenez G."/>
            <person name="Irimia M."/>
            <person name="Rigden D.J."/>
            <person name="Fitzpatrick D.A."/>
            <person name="Lorenzo-Morales J."/>
            <person name="Bateman A."/>
            <person name="Chiu C.H."/>
            <person name="Tang P."/>
            <person name="Hegemann P."/>
            <person name="Fromm H."/>
            <person name="Raoult D."/>
            <person name="Greub G."/>
            <person name="Miranda-Saavedra D."/>
            <person name="Chen N."/>
            <person name="Nash P."/>
            <person name="Ginger M.L."/>
            <person name="Horn M."/>
            <person name="Schaap P."/>
            <person name="Caler L."/>
            <person name="Loftus B."/>
        </authorList>
    </citation>
    <scope>NUCLEOTIDE SEQUENCE [LARGE SCALE GENOMIC DNA]</scope>
    <source>
        <strain evidence="9 10">Neff</strain>
    </source>
</reference>
<dbReference type="Pfam" id="PF01281">
    <property type="entry name" value="Ribosomal_L9_N"/>
    <property type="match status" value="1"/>
</dbReference>
<dbReference type="InterPro" id="IPR036935">
    <property type="entry name" value="Ribosomal_bL9_N_sf"/>
</dbReference>
<keyword evidence="4 9" id="KW-0689">Ribosomal protein</keyword>
<dbReference type="GO" id="GO:0019843">
    <property type="term" value="F:rRNA binding"/>
    <property type="evidence" value="ECO:0007669"/>
    <property type="project" value="UniProtKB-KW"/>
</dbReference>
<dbReference type="OMA" id="KFAILIR"/>
<dbReference type="InterPro" id="IPR000244">
    <property type="entry name" value="Ribosomal_bL9"/>
</dbReference>
<protein>
    <recommendedName>
        <fullName evidence="6">50S ribosomal protein L9, chloroplastic</fullName>
    </recommendedName>
</protein>
<dbReference type="GO" id="GO:0005840">
    <property type="term" value="C:ribosome"/>
    <property type="evidence" value="ECO:0007669"/>
    <property type="project" value="UniProtKB-KW"/>
</dbReference>
<dbReference type="AlphaFoldDB" id="L8GSW4"/>
<dbReference type="InterPro" id="IPR020594">
    <property type="entry name" value="Ribosomal_bL9_bac/chp"/>
</dbReference>
<evidence type="ECO:0000256" key="6">
    <source>
        <dbReference type="ARBA" id="ARBA00035427"/>
    </source>
</evidence>
<dbReference type="Pfam" id="PF03948">
    <property type="entry name" value="Ribosomal_L9_C"/>
    <property type="match status" value="1"/>
</dbReference>
<dbReference type="RefSeq" id="XP_004337224.1">
    <property type="nucleotide sequence ID" value="XM_004337176.1"/>
</dbReference>